<comment type="caution">
    <text evidence="2">The sequence shown here is derived from an EMBL/GenBank/DDBJ whole genome shotgun (WGS) entry which is preliminary data.</text>
</comment>
<keyword evidence="1" id="KW-0812">Transmembrane</keyword>
<feature type="transmembrane region" description="Helical" evidence="1">
    <location>
        <begin position="133"/>
        <end position="155"/>
    </location>
</feature>
<organism evidence="2 3">
    <name type="scientific">Fasciolopsis buskii</name>
    <dbReference type="NCBI Taxonomy" id="27845"/>
    <lineage>
        <taxon>Eukaryota</taxon>
        <taxon>Metazoa</taxon>
        <taxon>Spiralia</taxon>
        <taxon>Lophotrochozoa</taxon>
        <taxon>Platyhelminthes</taxon>
        <taxon>Trematoda</taxon>
        <taxon>Digenea</taxon>
        <taxon>Plagiorchiida</taxon>
        <taxon>Echinostomata</taxon>
        <taxon>Echinostomatoidea</taxon>
        <taxon>Fasciolidae</taxon>
        <taxon>Fasciolopsis</taxon>
    </lineage>
</organism>
<dbReference type="Proteomes" id="UP000728185">
    <property type="component" value="Unassembled WGS sequence"/>
</dbReference>
<evidence type="ECO:0000256" key="1">
    <source>
        <dbReference type="SAM" id="Phobius"/>
    </source>
</evidence>
<name>A0A8E0VKF7_9TREM</name>
<dbReference type="AlphaFoldDB" id="A0A8E0VKF7"/>
<reference evidence="2" key="1">
    <citation type="submission" date="2019-05" db="EMBL/GenBank/DDBJ databases">
        <title>Annotation for the trematode Fasciolopsis buski.</title>
        <authorList>
            <person name="Choi Y.-J."/>
        </authorList>
    </citation>
    <scope>NUCLEOTIDE SEQUENCE</scope>
    <source>
        <strain evidence="2">HT</strain>
        <tissue evidence="2">Whole worm</tissue>
    </source>
</reference>
<protein>
    <submittedName>
        <fullName evidence="2">Uncharacterized protein</fullName>
    </submittedName>
</protein>
<accession>A0A8E0VKF7</accession>
<keyword evidence="1" id="KW-0472">Membrane</keyword>
<sequence length="161" mass="17995">MTPVVISICINLPSDQMHVNVNVLADIFAVAVSGEETVEWLMKEAVKRYGQLWNADEMHSQSNALKQRSAAVGSANNNNAECINDPPSESDLWNSLIGRIVAMRRQRDQAILNKSDLIADVLKDGENVVAGNALFWFCFWFLIYPLCCTTFIDLCDSHRSC</sequence>
<dbReference type="EMBL" id="LUCM01005137">
    <property type="protein sequence ID" value="KAA0193295.1"/>
    <property type="molecule type" value="Genomic_DNA"/>
</dbReference>
<gene>
    <name evidence="2" type="ORF">FBUS_01945</name>
</gene>
<proteinExistence type="predicted"/>
<keyword evidence="1" id="KW-1133">Transmembrane helix</keyword>
<dbReference type="Gene3D" id="3.10.20.90">
    <property type="entry name" value="Phosphatidylinositol 3-kinase Catalytic Subunit, Chain A, domain 1"/>
    <property type="match status" value="1"/>
</dbReference>
<evidence type="ECO:0000313" key="2">
    <source>
        <dbReference type="EMBL" id="KAA0193295.1"/>
    </source>
</evidence>
<keyword evidence="3" id="KW-1185">Reference proteome</keyword>
<evidence type="ECO:0000313" key="3">
    <source>
        <dbReference type="Proteomes" id="UP000728185"/>
    </source>
</evidence>